<dbReference type="RefSeq" id="XP_022336672.1">
    <property type="nucleotide sequence ID" value="XM_022480964.1"/>
</dbReference>
<keyword evidence="3 6" id="KW-1133">Transmembrane helix</keyword>
<dbReference type="GeneID" id="111132976"/>
<accession>A0A8B8EAS3</accession>
<evidence type="ECO:0000256" key="4">
    <source>
        <dbReference type="ARBA" id="ARBA00023136"/>
    </source>
</evidence>
<comment type="subcellular location">
    <subcellularLocation>
        <location evidence="1">Membrane</location>
    </subcellularLocation>
</comment>
<protein>
    <submittedName>
        <fullName evidence="9 10">FMRFamide receptor-like</fullName>
    </submittedName>
</protein>
<evidence type="ECO:0000256" key="5">
    <source>
        <dbReference type="RuleBase" id="RU000688"/>
    </source>
</evidence>
<dbReference type="RefSeq" id="XP_022336674.1">
    <property type="nucleotide sequence ID" value="XM_022480966.1"/>
</dbReference>
<dbReference type="PROSITE" id="PS50262">
    <property type="entry name" value="G_PROTEIN_RECEP_F1_2"/>
    <property type="match status" value="1"/>
</dbReference>
<feature type="transmembrane region" description="Helical" evidence="6">
    <location>
        <begin position="131"/>
        <end position="153"/>
    </location>
</feature>
<dbReference type="Gene3D" id="1.20.1070.10">
    <property type="entry name" value="Rhodopsin 7-helix transmembrane proteins"/>
    <property type="match status" value="1"/>
</dbReference>
<keyword evidence="5" id="KW-0297">G-protein coupled receptor</keyword>
<name>A0A8B8EAS3_CRAVI</name>
<organism evidence="8 10">
    <name type="scientific">Crassostrea virginica</name>
    <name type="common">Eastern oyster</name>
    <dbReference type="NCBI Taxonomy" id="6565"/>
    <lineage>
        <taxon>Eukaryota</taxon>
        <taxon>Metazoa</taxon>
        <taxon>Spiralia</taxon>
        <taxon>Lophotrochozoa</taxon>
        <taxon>Mollusca</taxon>
        <taxon>Bivalvia</taxon>
        <taxon>Autobranchia</taxon>
        <taxon>Pteriomorphia</taxon>
        <taxon>Ostreida</taxon>
        <taxon>Ostreoidea</taxon>
        <taxon>Ostreidae</taxon>
        <taxon>Crassostrea</taxon>
    </lineage>
</organism>
<evidence type="ECO:0000256" key="2">
    <source>
        <dbReference type="ARBA" id="ARBA00022692"/>
    </source>
</evidence>
<evidence type="ECO:0000256" key="3">
    <source>
        <dbReference type="ARBA" id="ARBA00022989"/>
    </source>
</evidence>
<keyword evidence="5" id="KW-0675">Receptor</keyword>
<dbReference type="CDD" id="cd14978">
    <property type="entry name" value="7tmA_FMRFamide_R-like"/>
    <property type="match status" value="1"/>
</dbReference>
<dbReference type="PRINTS" id="PR00237">
    <property type="entry name" value="GPCRRHODOPSN"/>
</dbReference>
<feature type="transmembrane region" description="Helical" evidence="6">
    <location>
        <begin position="322"/>
        <end position="342"/>
    </location>
</feature>
<gene>
    <name evidence="9 10 11" type="primary">LOC111132976</name>
</gene>
<dbReference type="KEGG" id="cvn:111132976"/>
<dbReference type="InterPro" id="IPR052954">
    <property type="entry name" value="GPCR-Ligand_Int"/>
</dbReference>
<evidence type="ECO:0000313" key="9">
    <source>
        <dbReference type="RefSeq" id="XP_022336672.1"/>
    </source>
</evidence>
<proteinExistence type="inferred from homology"/>
<keyword evidence="5" id="KW-0807">Transducer</keyword>
<evidence type="ECO:0000256" key="6">
    <source>
        <dbReference type="SAM" id="Phobius"/>
    </source>
</evidence>
<feature type="transmembrane region" description="Helical" evidence="6">
    <location>
        <begin position="220"/>
        <end position="243"/>
    </location>
</feature>
<feature type="transmembrane region" description="Helical" evidence="6">
    <location>
        <begin position="174"/>
        <end position="191"/>
    </location>
</feature>
<dbReference type="Proteomes" id="UP000694844">
    <property type="component" value="Chromosome 5"/>
</dbReference>
<dbReference type="PROSITE" id="PS00237">
    <property type="entry name" value="G_PROTEIN_RECEP_F1_1"/>
    <property type="match status" value="1"/>
</dbReference>
<sequence>MANNLSSAIIGLMNMTDPGYTIASSGNDSLENLTTTLAPPPSVTQTHDVVRIVSYTYIGPIICAIGILFNIINFAVLMQHQLKESPYTYLTGLAMVDFSALTLSFIFMVISHKLPGVMFWRYFDAFIFYPIVNVCTTSSVWIIVLLTIERFLFVRHPLWAKAKCDRASAKVKNLAIVGLALVFNIPRFLVFEVKEKANTGFYYLEHTDFRKSDDFFGINWVYSITVQIAPLIILLFANTYLVYAVMRARKQREQLQIRNNKEATWYRDQVRLTITLISIVCLFIVCILPSAFSDLPIAYFFFGQGMPQNEFRKSNFYLILQYGSNVLVWCNLSLNFVLYCAFNEKFRRVMRHMIKRWLKLSCIKQTYRPFKVSFNINGITRNNSSQTNSLTQQTKCSMSMGPQEILKLEKADNSISQTTALFDKSEADN</sequence>
<dbReference type="RefSeq" id="XP_022336673.1">
    <property type="nucleotide sequence ID" value="XM_022480965.1"/>
</dbReference>
<keyword evidence="4 6" id="KW-0472">Membrane</keyword>
<dbReference type="AlphaFoldDB" id="A0A8B8EAS3"/>
<evidence type="ECO:0000313" key="10">
    <source>
        <dbReference type="RefSeq" id="XP_022336673.1"/>
    </source>
</evidence>
<evidence type="ECO:0000313" key="11">
    <source>
        <dbReference type="RefSeq" id="XP_022336674.1"/>
    </source>
</evidence>
<feature type="domain" description="G-protein coupled receptors family 1 profile" evidence="7">
    <location>
        <begin position="69"/>
        <end position="339"/>
    </location>
</feature>
<dbReference type="OrthoDB" id="10011262at2759"/>
<dbReference type="SUPFAM" id="SSF81321">
    <property type="entry name" value="Family A G protein-coupled receptor-like"/>
    <property type="match status" value="1"/>
</dbReference>
<dbReference type="InterPro" id="IPR000276">
    <property type="entry name" value="GPCR_Rhodpsn"/>
</dbReference>
<evidence type="ECO:0000256" key="1">
    <source>
        <dbReference type="ARBA" id="ARBA00004370"/>
    </source>
</evidence>
<comment type="similarity">
    <text evidence="5">Belongs to the G-protein coupled receptor 1 family.</text>
</comment>
<dbReference type="PANTHER" id="PTHR46641">
    <property type="entry name" value="FMRFAMIDE RECEPTOR-RELATED"/>
    <property type="match status" value="1"/>
</dbReference>
<evidence type="ECO:0000259" key="7">
    <source>
        <dbReference type="PROSITE" id="PS50262"/>
    </source>
</evidence>
<dbReference type="GO" id="GO:0016020">
    <property type="term" value="C:membrane"/>
    <property type="evidence" value="ECO:0007669"/>
    <property type="project" value="UniProtKB-SubCell"/>
</dbReference>
<dbReference type="PANTHER" id="PTHR46641:SF2">
    <property type="entry name" value="FMRFAMIDE RECEPTOR"/>
    <property type="match status" value="1"/>
</dbReference>
<reference evidence="9 10" key="1">
    <citation type="submission" date="2025-04" db="UniProtKB">
        <authorList>
            <consortium name="RefSeq"/>
        </authorList>
    </citation>
    <scope>IDENTIFICATION</scope>
    <source>
        <tissue evidence="9 10">Whole sample</tissue>
    </source>
</reference>
<feature type="transmembrane region" description="Helical" evidence="6">
    <location>
        <begin position="89"/>
        <end position="111"/>
    </location>
</feature>
<keyword evidence="2 5" id="KW-0812">Transmembrane</keyword>
<evidence type="ECO:0000313" key="8">
    <source>
        <dbReference type="Proteomes" id="UP000694844"/>
    </source>
</evidence>
<feature type="transmembrane region" description="Helical" evidence="6">
    <location>
        <begin position="276"/>
        <end position="302"/>
    </location>
</feature>
<keyword evidence="8" id="KW-1185">Reference proteome</keyword>
<dbReference type="GO" id="GO:0004930">
    <property type="term" value="F:G protein-coupled receptor activity"/>
    <property type="evidence" value="ECO:0007669"/>
    <property type="project" value="UniProtKB-KW"/>
</dbReference>
<dbReference type="InterPro" id="IPR017452">
    <property type="entry name" value="GPCR_Rhodpsn_7TM"/>
</dbReference>
<dbReference type="Pfam" id="PF00001">
    <property type="entry name" value="7tm_1"/>
    <property type="match status" value="1"/>
</dbReference>
<feature type="transmembrane region" description="Helical" evidence="6">
    <location>
        <begin position="57"/>
        <end position="77"/>
    </location>
</feature>